<accession>A0A922D044</accession>
<feature type="compositionally biased region" description="Basic and acidic residues" evidence="1">
    <location>
        <begin position="77"/>
        <end position="93"/>
    </location>
</feature>
<protein>
    <submittedName>
        <fullName evidence="2">Uncharacterized protein</fullName>
    </submittedName>
</protein>
<reference evidence="2" key="2">
    <citation type="submission" date="2020-12" db="EMBL/GenBank/DDBJ databases">
        <authorList>
            <person name="Kanost M."/>
        </authorList>
    </citation>
    <scope>NUCLEOTIDE SEQUENCE</scope>
</reference>
<comment type="caution">
    <text evidence="2">The sequence shown here is derived from an EMBL/GenBank/DDBJ whole genome shotgun (WGS) entry which is preliminary data.</text>
</comment>
<dbReference type="EMBL" id="JH669160">
    <property type="protein sequence ID" value="KAG6464406.1"/>
    <property type="molecule type" value="Genomic_DNA"/>
</dbReference>
<gene>
    <name evidence="2" type="ORF">O3G_MSEX014489</name>
</gene>
<evidence type="ECO:0000313" key="2">
    <source>
        <dbReference type="EMBL" id="KAG6464406.1"/>
    </source>
</evidence>
<reference evidence="2" key="1">
    <citation type="journal article" date="2016" name="Insect Biochem. Mol. Biol.">
        <title>Multifaceted biological insights from a draft genome sequence of the tobacco hornworm moth, Manduca sexta.</title>
        <authorList>
            <person name="Kanost M.R."/>
            <person name="Arrese E.L."/>
            <person name="Cao X."/>
            <person name="Chen Y.R."/>
            <person name="Chellapilla S."/>
            <person name="Goldsmith M.R."/>
            <person name="Grosse-Wilde E."/>
            <person name="Heckel D.G."/>
            <person name="Herndon N."/>
            <person name="Jiang H."/>
            <person name="Papanicolaou A."/>
            <person name="Qu J."/>
            <person name="Soulages J.L."/>
            <person name="Vogel H."/>
            <person name="Walters J."/>
            <person name="Waterhouse R.M."/>
            <person name="Ahn S.J."/>
            <person name="Almeida F.C."/>
            <person name="An C."/>
            <person name="Aqrawi P."/>
            <person name="Bretschneider A."/>
            <person name="Bryant W.B."/>
            <person name="Bucks S."/>
            <person name="Chao H."/>
            <person name="Chevignon G."/>
            <person name="Christen J.M."/>
            <person name="Clarke D.F."/>
            <person name="Dittmer N.T."/>
            <person name="Ferguson L.C.F."/>
            <person name="Garavelou S."/>
            <person name="Gordon K.H.J."/>
            <person name="Gunaratna R.T."/>
            <person name="Han Y."/>
            <person name="Hauser F."/>
            <person name="He Y."/>
            <person name="Heidel-Fischer H."/>
            <person name="Hirsh A."/>
            <person name="Hu Y."/>
            <person name="Jiang H."/>
            <person name="Kalra D."/>
            <person name="Klinner C."/>
            <person name="Konig C."/>
            <person name="Kovar C."/>
            <person name="Kroll A.R."/>
            <person name="Kuwar S.S."/>
            <person name="Lee S.L."/>
            <person name="Lehman R."/>
            <person name="Li K."/>
            <person name="Li Z."/>
            <person name="Liang H."/>
            <person name="Lovelace S."/>
            <person name="Lu Z."/>
            <person name="Mansfield J.H."/>
            <person name="McCulloch K.J."/>
            <person name="Mathew T."/>
            <person name="Morton B."/>
            <person name="Muzny D.M."/>
            <person name="Neunemann D."/>
            <person name="Ongeri F."/>
            <person name="Pauchet Y."/>
            <person name="Pu L.L."/>
            <person name="Pyrousis I."/>
            <person name="Rao X.J."/>
            <person name="Redding A."/>
            <person name="Roesel C."/>
            <person name="Sanchez-Gracia A."/>
            <person name="Schaack S."/>
            <person name="Shukla A."/>
            <person name="Tetreau G."/>
            <person name="Wang Y."/>
            <person name="Xiong G.H."/>
            <person name="Traut W."/>
            <person name="Walsh T.K."/>
            <person name="Worley K.C."/>
            <person name="Wu D."/>
            <person name="Wu W."/>
            <person name="Wu Y.Q."/>
            <person name="Zhang X."/>
            <person name="Zou Z."/>
            <person name="Zucker H."/>
            <person name="Briscoe A.D."/>
            <person name="Burmester T."/>
            <person name="Clem R.J."/>
            <person name="Feyereisen R."/>
            <person name="Grimmelikhuijzen C.J.P."/>
            <person name="Hamodrakas S.J."/>
            <person name="Hansson B.S."/>
            <person name="Huguet E."/>
            <person name="Jermiin L.S."/>
            <person name="Lan Q."/>
            <person name="Lehman H.K."/>
            <person name="Lorenzen M."/>
            <person name="Merzendorfer H."/>
            <person name="Michalopoulos I."/>
            <person name="Morton D.B."/>
            <person name="Muthukrishnan S."/>
            <person name="Oakeshott J.G."/>
            <person name="Palmer W."/>
            <person name="Park Y."/>
            <person name="Passarelli A.L."/>
            <person name="Rozas J."/>
            <person name="Schwartz L.M."/>
            <person name="Smith W."/>
            <person name="Southgate A."/>
            <person name="Vilcinskas A."/>
            <person name="Vogt R."/>
            <person name="Wang P."/>
            <person name="Werren J."/>
            <person name="Yu X.Q."/>
            <person name="Zhou J.J."/>
            <person name="Brown S.J."/>
            <person name="Scherer S.E."/>
            <person name="Richards S."/>
            <person name="Blissard G.W."/>
        </authorList>
    </citation>
    <scope>NUCLEOTIDE SEQUENCE</scope>
</reference>
<evidence type="ECO:0000313" key="3">
    <source>
        <dbReference type="Proteomes" id="UP000791440"/>
    </source>
</evidence>
<evidence type="ECO:0000256" key="1">
    <source>
        <dbReference type="SAM" id="MobiDB-lite"/>
    </source>
</evidence>
<proteinExistence type="predicted"/>
<organism evidence="2 3">
    <name type="scientific">Manduca sexta</name>
    <name type="common">Tobacco hawkmoth</name>
    <name type="synonym">Tobacco hornworm</name>
    <dbReference type="NCBI Taxonomy" id="7130"/>
    <lineage>
        <taxon>Eukaryota</taxon>
        <taxon>Metazoa</taxon>
        <taxon>Ecdysozoa</taxon>
        <taxon>Arthropoda</taxon>
        <taxon>Hexapoda</taxon>
        <taxon>Insecta</taxon>
        <taxon>Pterygota</taxon>
        <taxon>Neoptera</taxon>
        <taxon>Endopterygota</taxon>
        <taxon>Lepidoptera</taxon>
        <taxon>Glossata</taxon>
        <taxon>Ditrysia</taxon>
        <taxon>Bombycoidea</taxon>
        <taxon>Sphingidae</taxon>
        <taxon>Sphinginae</taxon>
        <taxon>Sphingini</taxon>
        <taxon>Manduca</taxon>
    </lineage>
</organism>
<name>A0A922D044_MANSE</name>
<dbReference type="AlphaFoldDB" id="A0A922D044"/>
<sequence length="113" mass="13057">MIWWKSKLSCQIRSVTEHLTPKITSAWQYAKFEMAPPLTIGFFYGPTVRKLEDYCSNTANNFKAGLRQQIKEIDAEEERVRKEKEAAAAKAEEEYMEASEAEAEKPEEPPKKK</sequence>
<feature type="region of interest" description="Disordered" evidence="1">
    <location>
        <begin position="77"/>
        <end position="113"/>
    </location>
</feature>
<feature type="compositionally biased region" description="Basic and acidic residues" evidence="1">
    <location>
        <begin position="102"/>
        <end position="113"/>
    </location>
</feature>
<keyword evidence="3" id="KW-1185">Reference proteome</keyword>
<dbReference type="Proteomes" id="UP000791440">
    <property type="component" value="Unassembled WGS sequence"/>
</dbReference>